<gene>
    <name evidence="3" type="ORF">METH_16880</name>
</gene>
<protein>
    <recommendedName>
        <fullName evidence="2">FAD dependent oxidoreductase domain-containing protein</fullName>
    </recommendedName>
</protein>
<dbReference type="PANTHER" id="PTHR13847:SF289">
    <property type="entry name" value="GLYCINE OXIDASE"/>
    <property type="match status" value="1"/>
</dbReference>
<dbReference type="GO" id="GO:0016491">
    <property type="term" value="F:oxidoreductase activity"/>
    <property type="evidence" value="ECO:0007669"/>
    <property type="project" value="UniProtKB-KW"/>
</dbReference>
<dbReference type="AlphaFoldDB" id="V9VZJ3"/>
<organism evidence="3 4">
    <name type="scientific">Leisingera methylohalidivorans DSM 14336</name>
    <dbReference type="NCBI Taxonomy" id="999552"/>
    <lineage>
        <taxon>Bacteria</taxon>
        <taxon>Pseudomonadati</taxon>
        <taxon>Pseudomonadota</taxon>
        <taxon>Alphaproteobacteria</taxon>
        <taxon>Rhodobacterales</taxon>
        <taxon>Roseobacteraceae</taxon>
        <taxon>Leisingera</taxon>
    </lineage>
</organism>
<evidence type="ECO:0000313" key="4">
    <source>
        <dbReference type="Proteomes" id="UP000018780"/>
    </source>
</evidence>
<dbReference type="EMBL" id="CP006773">
    <property type="protein sequence ID" value="AHD03214.1"/>
    <property type="molecule type" value="Genomic_DNA"/>
</dbReference>
<reference evidence="3 4" key="1">
    <citation type="submission" date="2013-09" db="EMBL/GenBank/DDBJ databases">
        <authorList>
            <consortium name="DOE Joint Genome Institute"/>
            <person name="Klenk H.-P."/>
            <person name="Huntemann M."/>
            <person name="Han J."/>
            <person name="Chen A."/>
            <person name="Kyrpides N."/>
            <person name="Mavromatis K."/>
            <person name="Markowitz V."/>
            <person name="Palaniappan K."/>
            <person name="Ivanova N."/>
            <person name="Schaumberg A."/>
            <person name="Pati A."/>
            <person name="Liolios K."/>
            <person name="Nordberg H.P."/>
            <person name="Cantor M.N."/>
            <person name="Hua S.X."/>
            <person name="Woyke T."/>
        </authorList>
    </citation>
    <scope>NUCLEOTIDE SEQUENCE [LARGE SCALE GENOMIC DNA]</scope>
    <source>
        <strain evidence="3 4">DSM 14336</strain>
    </source>
</reference>
<proteinExistence type="predicted"/>
<feature type="domain" description="FAD dependent oxidoreductase" evidence="2">
    <location>
        <begin position="8"/>
        <end position="342"/>
    </location>
</feature>
<dbReference type="Pfam" id="PF01266">
    <property type="entry name" value="DAO"/>
    <property type="match status" value="1"/>
</dbReference>
<keyword evidence="1" id="KW-0560">Oxidoreductase</keyword>
<dbReference type="InterPro" id="IPR006076">
    <property type="entry name" value="FAD-dep_OxRdtase"/>
</dbReference>
<dbReference type="SUPFAM" id="SSF51905">
    <property type="entry name" value="FAD/NAD(P)-binding domain"/>
    <property type="match status" value="1"/>
</dbReference>
<dbReference type="Gene3D" id="3.50.50.60">
    <property type="entry name" value="FAD/NAD(P)-binding domain"/>
    <property type="match status" value="1"/>
</dbReference>
<dbReference type="Gene3D" id="3.30.9.10">
    <property type="entry name" value="D-Amino Acid Oxidase, subunit A, domain 2"/>
    <property type="match status" value="1"/>
</dbReference>
<sequence length="362" mass="37814">MPDCHPHILVAGAGINGLMAAYYLIRAGARVTVCEAGPVPNPASASYGAHRLIHPWPPAGRPQEAAAAQRALPLWRALLQDIGCSGFVQTGVLVASPEACDAAAGEHTLRLLPARADALLAGAAEMPGAVLFPEFGVLLAEKILSALCNGLAKRGVEFLPRAPLRGLDTATGAADIAGGAPQRFDGIVCALGWKSRDLEHIAGAGEFLAQFSPRRSYVVYLPEAELPEARRPRTAWTGFLGQDLWGMPALGRNDAKFGCGLLTHSADEPVLPDNEVRAKMAAAYSGADPAYRALLNGRVASNIWAMCPFPGMVQQAGLCTVITSDTGGGFKTAPLAGLAACEAVLAAVPGWQDLKTQKEQLT</sequence>
<name>V9VZJ3_9RHOB</name>
<dbReference type="GO" id="GO:0005737">
    <property type="term" value="C:cytoplasm"/>
    <property type="evidence" value="ECO:0007669"/>
    <property type="project" value="TreeGrafter"/>
</dbReference>
<dbReference type="Proteomes" id="UP000018780">
    <property type="component" value="Chromosome"/>
</dbReference>
<dbReference type="STRING" id="999552.METH_16880"/>
<dbReference type="PANTHER" id="PTHR13847">
    <property type="entry name" value="SARCOSINE DEHYDROGENASE-RELATED"/>
    <property type="match status" value="1"/>
</dbReference>
<evidence type="ECO:0000256" key="1">
    <source>
        <dbReference type="ARBA" id="ARBA00023002"/>
    </source>
</evidence>
<dbReference type="PATRIC" id="fig|999552.6.peg.3363"/>
<evidence type="ECO:0000313" key="3">
    <source>
        <dbReference type="EMBL" id="AHD03214.1"/>
    </source>
</evidence>
<evidence type="ECO:0000259" key="2">
    <source>
        <dbReference type="Pfam" id="PF01266"/>
    </source>
</evidence>
<keyword evidence="4" id="KW-1185">Reference proteome</keyword>
<accession>V9VZJ3</accession>
<dbReference type="HOGENOM" id="CLU_764606_0_0_5"/>
<dbReference type="InterPro" id="IPR036188">
    <property type="entry name" value="FAD/NAD-bd_sf"/>
</dbReference>
<dbReference type="KEGG" id="lmd:METH_16880"/>